<dbReference type="InterPro" id="IPR036188">
    <property type="entry name" value="FAD/NAD-bd_sf"/>
</dbReference>
<accession>A0ABR2I921</accession>
<name>A0ABR2I921_9PEZI</name>
<gene>
    <name evidence="4" type="ORF">PGQ11_009909</name>
</gene>
<comment type="caution">
    <text evidence="4">The sequence shown here is derived from an EMBL/GenBank/DDBJ whole genome shotgun (WGS) entry which is preliminary data.</text>
</comment>
<organism evidence="4 5">
    <name type="scientific">Apiospora arundinis</name>
    <dbReference type="NCBI Taxonomy" id="335852"/>
    <lineage>
        <taxon>Eukaryota</taxon>
        <taxon>Fungi</taxon>
        <taxon>Dikarya</taxon>
        <taxon>Ascomycota</taxon>
        <taxon>Pezizomycotina</taxon>
        <taxon>Sordariomycetes</taxon>
        <taxon>Xylariomycetidae</taxon>
        <taxon>Amphisphaeriales</taxon>
        <taxon>Apiosporaceae</taxon>
        <taxon>Apiospora</taxon>
    </lineage>
</organism>
<dbReference type="Gene3D" id="3.50.50.60">
    <property type="entry name" value="FAD/NAD(P)-binding domain"/>
    <property type="match status" value="2"/>
</dbReference>
<evidence type="ECO:0000256" key="1">
    <source>
        <dbReference type="ARBA" id="ARBA00022630"/>
    </source>
</evidence>
<keyword evidence="5" id="KW-1185">Reference proteome</keyword>
<dbReference type="Pfam" id="PF13738">
    <property type="entry name" value="Pyr_redox_3"/>
    <property type="match status" value="1"/>
</dbReference>
<dbReference type="PANTHER" id="PTHR23023">
    <property type="entry name" value="DIMETHYLANILINE MONOOXYGENASE"/>
    <property type="match status" value="1"/>
</dbReference>
<dbReference type="Proteomes" id="UP001390339">
    <property type="component" value="Unassembled WGS sequence"/>
</dbReference>
<evidence type="ECO:0000256" key="3">
    <source>
        <dbReference type="ARBA" id="ARBA00023002"/>
    </source>
</evidence>
<dbReference type="InterPro" id="IPR050346">
    <property type="entry name" value="FMO-like"/>
</dbReference>
<keyword evidence="2" id="KW-0274">FAD</keyword>
<dbReference type="SUPFAM" id="SSF51905">
    <property type="entry name" value="FAD/NAD(P)-binding domain"/>
    <property type="match status" value="2"/>
</dbReference>
<evidence type="ECO:0000256" key="2">
    <source>
        <dbReference type="ARBA" id="ARBA00022827"/>
    </source>
</evidence>
<evidence type="ECO:0000313" key="4">
    <source>
        <dbReference type="EMBL" id="KAK8859175.1"/>
    </source>
</evidence>
<dbReference type="GO" id="GO:0004497">
    <property type="term" value="F:monooxygenase activity"/>
    <property type="evidence" value="ECO:0007669"/>
    <property type="project" value="UniProtKB-KW"/>
</dbReference>
<evidence type="ECO:0000313" key="5">
    <source>
        <dbReference type="Proteomes" id="UP001390339"/>
    </source>
</evidence>
<reference evidence="4 5" key="1">
    <citation type="journal article" date="2024" name="IMA Fungus">
        <title>Apiospora arundinis, a panoply of carbohydrate-active enzymes and secondary metabolites.</title>
        <authorList>
            <person name="Sorensen T."/>
            <person name="Petersen C."/>
            <person name="Muurmann A.T."/>
            <person name="Christiansen J.V."/>
            <person name="Brundto M.L."/>
            <person name="Overgaard C.K."/>
            <person name="Boysen A.T."/>
            <person name="Wollenberg R.D."/>
            <person name="Larsen T.O."/>
            <person name="Sorensen J.L."/>
            <person name="Nielsen K.L."/>
            <person name="Sondergaard T.E."/>
        </authorList>
    </citation>
    <scope>NUCLEOTIDE SEQUENCE [LARGE SCALE GENOMIC DNA]</scope>
    <source>
        <strain evidence="4 5">AAU 773</strain>
    </source>
</reference>
<protein>
    <submittedName>
        <fullName evidence="4">FAD-dependent monooxygenase DEP4</fullName>
    </submittedName>
</protein>
<keyword evidence="1" id="KW-0285">Flavoprotein</keyword>
<keyword evidence="3" id="KW-0560">Oxidoreductase</keyword>
<dbReference type="EMBL" id="JAPCWZ010000006">
    <property type="protein sequence ID" value="KAK8859175.1"/>
    <property type="molecule type" value="Genomic_DNA"/>
</dbReference>
<proteinExistence type="predicted"/>
<sequence>MSTSKTARRDVVVVGAGWTGLIAAKTYLELAPETDLLIVDDGQSIGGVWCKERLYPDLYAQVSHPLFEYSFYEMPKKGTSKDGYIPGYVIHEYLNNFARDFDLLPLIQLETTVVSADRATSRGWILHLAGGQTLECEKLIWAIGTASHPITPRWESSTFTSPVIHSAHTGTQLEQIASSKRVTVVGGAKSAFDTVYMLLKEKKTVDWVIREDGGGTLAMVPPTLFGIWNMVDVVSTRAVASMSASIMNTSGFWYNAIHRTQPGRLAMRCFWRFLTYISDQEAGYQKNENFQKLRPTPQGYGTFWVRAGLGTASAPDFWKILHSGDLTVHRTEVESLSHTDVVNLKNGISLQSDMVIACTGFSKPHGPFGAELREELGLSYGQADTAKWAELDAAAENKVDRMLPVLNDIGAPESKGAPSQFETDSVSSKLKVYTQGPTRHYRAIVPLKFAAQNDRSICFLGQIHSIFTPTTNELAALWASAYMLGKLQLPSEAVMETQVAEFNAWERKRYLEMGAKNSYCILDFLSYIDTLAKDLGVRPARKSDPFSEMFIRYKPRDYRGLVSEFLAAQERLRSIK</sequence>
<keyword evidence="4" id="KW-0503">Monooxygenase</keyword>